<keyword evidence="4" id="KW-1185">Reference proteome</keyword>
<comment type="similarity">
    <text evidence="1">Belongs to the transglycosylase Slt family.</text>
</comment>
<protein>
    <submittedName>
        <fullName evidence="3">LysM peptidoglycan-binding domain-containing protein</fullName>
    </submittedName>
</protein>
<dbReference type="SUPFAM" id="SSF53955">
    <property type="entry name" value="Lysozyme-like"/>
    <property type="match status" value="1"/>
</dbReference>
<evidence type="ECO:0000313" key="3">
    <source>
        <dbReference type="EMBL" id="MFC3199241.1"/>
    </source>
</evidence>
<feature type="domain" description="LysM" evidence="2">
    <location>
        <begin position="430"/>
        <end position="474"/>
    </location>
</feature>
<dbReference type="InterPro" id="IPR023346">
    <property type="entry name" value="Lysozyme-like_dom_sf"/>
</dbReference>
<evidence type="ECO:0000256" key="1">
    <source>
        <dbReference type="ARBA" id="ARBA00007734"/>
    </source>
</evidence>
<dbReference type="Gene3D" id="1.10.530.10">
    <property type="match status" value="1"/>
</dbReference>
<dbReference type="InterPro" id="IPR000189">
    <property type="entry name" value="Transglyc_AS"/>
</dbReference>
<dbReference type="Pfam" id="PF01476">
    <property type="entry name" value="LysM"/>
    <property type="match status" value="2"/>
</dbReference>
<accession>A0ABV7JR29</accession>
<dbReference type="CDD" id="cd00118">
    <property type="entry name" value="LysM"/>
    <property type="match status" value="2"/>
</dbReference>
<dbReference type="Proteomes" id="UP001595526">
    <property type="component" value="Unassembled WGS sequence"/>
</dbReference>
<dbReference type="InterPro" id="IPR036779">
    <property type="entry name" value="LysM_dom_sf"/>
</dbReference>
<name>A0ABV7JR29_9SPHI</name>
<feature type="domain" description="LysM" evidence="2">
    <location>
        <begin position="367"/>
        <end position="410"/>
    </location>
</feature>
<evidence type="ECO:0000259" key="2">
    <source>
        <dbReference type="PROSITE" id="PS51782"/>
    </source>
</evidence>
<dbReference type="Pfam" id="PF01464">
    <property type="entry name" value="SLT"/>
    <property type="match status" value="1"/>
</dbReference>
<dbReference type="PANTHER" id="PTHR33734:SF22">
    <property type="entry name" value="MEMBRANE-BOUND LYTIC MUREIN TRANSGLYCOSYLASE D"/>
    <property type="match status" value="1"/>
</dbReference>
<dbReference type="PANTHER" id="PTHR33734">
    <property type="entry name" value="LYSM DOMAIN-CONTAINING GPI-ANCHORED PROTEIN 2"/>
    <property type="match status" value="1"/>
</dbReference>
<sequence>MKLYGISAVAVGSILCMQPAFSKTPSLDSLRDILVENSINDSLSARLDLIADSMHLAHFENGIDAPSIFEFAPSTMEGRLAYLQKTIPLTYNAQVQSYIDMYSTDRYKRYLSRMLGLGQYYFPIYEQVFAETGVPDEIKYLSIVESALNPHAVSRVGATGLWQFMFATARLYNLAMDSYIDERKDPVAASYAAAAYLSDAYDEFGDWLLAIASYNCGKGNVLRAIQRSGLKDPDFWAISPYLPRETRNYVPAFIAMTYMLGYHNEHNITPIETDEILSKTETVWVQKFVRFSGVADALNIDEDILESLNPAYKRKVVNGSPESPKRLVLPEVSPAAYSALYAALNDPQGGAMILNASNNAGPKGHSAIHRVRKGETLGGIAKLYGVTVQDLRAWNNIKTNVIVPGQSLNIQSAVSPSSEKRTSPSAGSYITYRVKKGDTLSAIAQRHRGASVSTIKHINGLKGNNIKPGMTLKIGVN</sequence>
<dbReference type="Gene3D" id="3.10.350.10">
    <property type="entry name" value="LysM domain"/>
    <property type="match status" value="2"/>
</dbReference>
<dbReference type="PROSITE" id="PS51782">
    <property type="entry name" value="LYSM"/>
    <property type="match status" value="2"/>
</dbReference>
<comment type="caution">
    <text evidence="3">The sequence shown here is derived from an EMBL/GenBank/DDBJ whole genome shotgun (WGS) entry which is preliminary data.</text>
</comment>
<dbReference type="InterPro" id="IPR008258">
    <property type="entry name" value="Transglycosylase_SLT_dom_1"/>
</dbReference>
<dbReference type="SUPFAM" id="SSF54106">
    <property type="entry name" value="LysM domain"/>
    <property type="match status" value="2"/>
</dbReference>
<evidence type="ECO:0000313" key="4">
    <source>
        <dbReference type="Proteomes" id="UP001595526"/>
    </source>
</evidence>
<proteinExistence type="inferred from homology"/>
<dbReference type="InterPro" id="IPR018392">
    <property type="entry name" value="LysM"/>
</dbReference>
<dbReference type="CDD" id="cd16894">
    <property type="entry name" value="MltD-like"/>
    <property type="match status" value="1"/>
</dbReference>
<dbReference type="EMBL" id="JBHRTA010000038">
    <property type="protein sequence ID" value="MFC3199241.1"/>
    <property type="molecule type" value="Genomic_DNA"/>
</dbReference>
<gene>
    <name evidence="3" type="ORF">ACFOET_16570</name>
</gene>
<reference evidence="4" key="1">
    <citation type="journal article" date="2019" name="Int. J. Syst. Evol. Microbiol.">
        <title>The Global Catalogue of Microorganisms (GCM) 10K type strain sequencing project: providing services to taxonomists for standard genome sequencing and annotation.</title>
        <authorList>
            <consortium name="The Broad Institute Genomics Platform"/>
            <consortium name="The Broad Institute Genome Sequencing Center for Infectious Disease"/>
            <person name="Wu L."/>
            <person name="Ma J."/>
        </authorList>
    </citation>
    <scope>NUCLEOTIDE SEQUENCE [LARGE SCALE GENOMIC DNA]</scope>
    <source>
        <strain evidence="4">KCTC 52416</strain>
    </source>
</reference>
<organism evidence="3 4">
    <name type="scientific">Parapedobacter deserti</name>
    <dbReference type="NCBI Taxonomy" id="1912957"/>
    <lineage>
        <taxon>Bacteria</taxon>
        <taxon>Pseudomonadati</taxon>
        <taxon>Bacteroidota</taxon>
        <taxon>Sphingobacteriia</taxon>
        <taxon>Sphingobacteriales</taxon>
        <taxon>Sphingobacteriaceae</taxon>
        <taxon>Parapedobacter</taxon>
    </lineage>
</organism>
<dbReference type="PROSITE" id="PS00922">
    <property type="entry name" value="TRANSGLYCOSYLASE"/>
    <property type="match status" value="1"/>
</dbReference>
<dbReference type="RefSeq" id="WP_379024661.1">
    <property type="nucleotide sequence ID" value="NZ_JBHRTA010000038.1"/>
</dbReference>
<dbReference type="SMART" id="SM00257">
    <property type="entry name" value="LysM"/>
    <property type="match status" value="2"/>
</dbReference>